<dbReference type="EMBL" id="QTSX02006541">
    <property type="protein sequence ID" value="KAJ9053239.1"/>
    <property type="molecule type" value="Genomic_DNA"/>
</dbReference>
<name>A0ACC2RT57_9FUNG</name>
<organism evidence="1 2">
    <name type="scientific">Entomophthora muscae</name>
    <dbReference type="NCBI Taxonomy" id="34485"/>
    <lineage>
        <taxon>Eukaryota</taxon>
        <taxon>Fungi</taxon>
        <taxon>Fungi incertae sedis</taxon>
        <taxon>Zoopagomycota</taxon>
        <taxon>Entomophthoromycotina</taxon>
        <taxon>Entomophthoromycetes</taxon>
        <taxon>Entomophthorales</taxon>
        <taxon>Entomophthoraceae</taxon>
        <taxon>Entomophthora</taxon>
    </lineage>
</organism>
<gene>
    <name evidence="1" type="ORF">DSO57_1026185</name>
</gene>
<proteinExistence type="predicted"/>
<keyword evidence="2" id="KW-1185">Reference proteome</keyword>
<dbReference type="Proteomes" id="UP001165960">
    <property type="component" value="Unassembled WGS sequence"/>
</dbReference>
<evidence type="ECO:0000313" key="2">
    <source>
        <dbReference type="Proteomes" id="UP001165960"/>
    </source>
</evidence>
<protein>
    <submittedName>
        <fullName evidence="1">Uncharacterized protein</fullName>
    </submittedName>
</protein>
<accession>A0ACC2RT57</accession>
<sequence>MSHVVRYVKGRLIERPLCIVRYIGRQVWKLSCTSKRETKPDFLLPSLYFWYVVIWHGTNEVSDKKDEGLEEFKGWNILVEVDPWG</sequence>
<reference evidence="1" key="1">
    <citation type="submission" date="2022-04" db="EMBL/GenBank/DDBJ databases">
        <title>Genome of the entomopathogenic fungus Entomophthora muscae.</title>
        <authorList>
            <person name="Elya C."/>
            <person name="Lovett B.R."/>
            <person name="Lee E."/>
            <person name="Macias A.M."/>
            <person name="Hajek A.E."/>
            <person name="De Bivort B.L."/>
            <person name="Kasson M.T."/>
            <person name="De Fine Licht H.H."/>
            <person name="Stajich J.E."/>
        </authorList>
    </citation>
    <scope>NUCLEOTIDE SEQUENCE</scope>
    <source>
        <strain evidence="1">Berkeley</strain>
    </source>
</reference>
<evidence type="ECO:0000313" key="1">
    <source>
        <dbReference type="EMBL" id="KAJ9053239.1"/>
    </source>
</evidence>
<comment type="caution">
    <text evidence="1">The sequence shown here is derived from an EMBL/GenBank/DDBJ whole genome shotgun (WGS) entry which is preliminary data.</text>
</comment>